<dbReference type="Proteomes" id="UP000789508">
    <property type="component" value="Unassembled WGS sequence"/>
</dbReference>
<name>A0A9N8W626_9GLOM</name>
<organism evidence="1 2">
    <name type="scientific">Ambispora leptoticha</name>
    <dbReference type="NCBI Taxonomy" id="144679"/>
    <lineage>
        <taxon>Eukaryota</taxon>
        <taxon>Fungi</taxon>
        <taxon>Fungi incertae sedis</taxon>
        <taxon>Mucoromycota</taxon>
        <taxon>Glomeromycotina</taxon>
        <taxon>Glomeromycetes</taxon>
        <taxon>Archaeosporales</taxon>
        <taxon>Ambisporaceae</taxon>
        <taxon>Ambispora</taxon>
    </lineage>
</organism>
<dbReference type="AlphaFoldDB" id="A0A9N8W626"/>
<proteinExistence type="predicted"/>
<protein>
    <submittedName>
        <fullName evidence="1">6222_t:CDS:1</fullName>
    </submittedName>
</protein>
<comment type="caution">
    <text evidence="1">The sequence shown here is derived from an EMBL/GenBank/DDBJ whole genome shotgun (WGS) entry which is preliminary data.</text>
</comment>
<evidence type="ECO:0000313" key="2">
    <source>
        <dbReference type="Proteomes" id="UP000789508"/>
    </source>
</evidence>
<dbReference type="OrthoDB" id="4843387at2759"/>
<sequence length="42" mass="5086">MFVRTKKLQKEAYLKEAIFATWNTITFEKILYFIDSMPELVK</sequence>
<feature type="non-terminal residue" evidence="1">
    <location>
        <position position="42"/>
    </location>
</feature>
<accession>A0A9N8W626</accession>
<evidence type="ECO:0000313" key="1">
    <source>
        <dbReference type="EMBL" id="CAG8478272.1"/>
    </source>
</evidence>
<gene>
    <name evidence="1" type="ORF">ALEPTO_LOCUS2353</name>
</gene>
<dbReference type="EMBL" id="CAJVPS010000337">
    <property type="protein sequence ID" value="CAG8478272.1"/>
    <property type="molecule type" value="Genomic_DNA"/>
</dbReference>
<keyword evidence="2" id="KW-1185">Reference proteome</keyword>
<reference evidence="1" key="1">
    <citation type="submission" date="2021-06" db="EMBL/GenBank/DDBJ databases">
        <authorList>
            <person name="Kallberg Y."/>
            <person name="Tangrot J."/>
            <person name="Rosling A."/>
        </authorList>
    </citation>
    <scope>NUCLEOTIDE SEQUENCE</scope>
    <source>
        <strain evidence="1">FL130A</strain>
    </source>
</reference>